<dbReference type="EMBL" id="PVNK01000293">
    <property type="protein sequence ID" value="PRP90143.1"/>
    <property type="molecule type" value="Genomic_DNA"/>
</dbReference>
<evidence type="ECO:0000313" key="1">
    <source>
        <dbReference type="EMBL" id="PRP90143.1"/>
    </source>
</evidence>
<comment type="caution">
    <text evidence="1">The sequence shown here is derived from an EMBL/GenBank/DDBJ whole genome shotgun (WGS) entry which is preliminary data.</text>
</comment>
<reference evidence="1 2" key="1">
    <citation type="submission" date="2018-03" db="EMBL/GenBank/DDBJ databases">
        <title>Draft Genome Sequences of the Obligatory Marine Myxobacteria Enhygromyxa salina SWB005.</title>
        <authorList>
            <person name="Poehlein A."/>
            <person name="Moghaddam J.A."/>
            <person name="Harms H."/>
            <person name="Alanjari M."/>
            <person name="Koenig G.M."/>
            <person name="Daniel R."/>
            <person name="Schaeberle T.F."/>
        </authorList>
    </citation>
    <scope>NUCLEOTIDE SEQUENCE [LARGE SCALE GENOMIC DNA]</scope>
    <source>
        <strain evidence="1 2">SWB005</strain>
    </source>
</reference>
<gene>
    <name evidence="1" type="ORF">ENSA5_67610</name>
</gene>
<dbReference type="Proteomes" id="UP000237968">
    <property type="component" value="Unassembled WGS sequence"/>
</dbReference>
<sequence length="235" mass="25608">MTNPRLLLGAVLALVACDPELELEPEPPPDSLIAARIHYALASDWEEAELVDGARVFTTDLGYTVGLTSWWQSTTNLELVACPEDEEFRHAGHTHDVSQLVLQVIENLVDGQTTLVGEAEGGELPYCNLYQIMGTVPLDGVEITSRVAGWYRAPGAAEAVSFDAVNTVPVSVLPEFTIGAWDETLDVDEARVELVRYPARAFDGLMLETLSDLDLAFSASQALGWDAEVHWALAR</sequence>
<dbReference type="PROSITE" id="PS51257">
    <property type="entry name" value="PROKAR_LIPOPROTEIN"/>
    <property type="match status" value="1"/>
</dbReference>
<name>A0A2S9XBB3_9BACT</name>
<dbReference type="RefSeq" id="WP_146156412.1">
    <property type="nucleotide sequence ID" value="NZ_PVNK01000293.1"/>
</dbReference>
<evidence type="ECO:0000313" key="2">
    <source>
        <dbReference type="Proteomes" id="UP000237968"/>
    </source>
</evidence>
<dbReference type="AlphaFoldDB" id="A0A2S9XBB3"/>
<dbReference type="OrthoDB" id="9822684at2"/>
<accession>A0A2S9XBB3</accession>
<evidence type="ECO:0008006" key="3">
    <source>
        <dbReference type="Google" id="ProtNLM"/>
    </source>
</evidence>
<keyword evidence="2" id="KW-1185">Reference proteome</keyword>
<organism evidence="1 2">
    <name type="scientific">Enhygromyxa salina</name>
    <dbReference type="NCBI Taxonomy" id="215803"/>
    <lineage>
        <taxon>Bacteria</taxon>
        <taxon>Pseudomonadati</taxon>
        <taxon>Myxococcota</taxon>
        <taxon>Polyangia</taxon>
        <taxon>Nannocystales</taxon>
        <taxon>Nannocystaceae</taxon>
        <taxon>Enhygromyxa</taxon>
    </lineage>
</organism>
<proteinExistence type="predicted"/>
<protein>
    <recommendedName>
        <fullName evidence="3">Lipoprotein</fullName>
    </recommendedName>
</protein>